<dbReference type="GO" id="GO:0005524">
    <property type="term" value="F:ATP binding"/>
    <property type="evidence" value="ECO:0007669"/>
    <property type="project" value="InterPro"/>
</dbReference>
<comment type="caution">
    <text evidence="2">The sequence shown here is derived from an EMBL/GenBank/DDBJ whole genome shotgun (WGS) entry which is preliminary data.</text>
</comment>
<dbReference type="Pfam" id="PF00069">
    <property type="entry name" value="Pkinase"/>
    <property type="match status" value="1"/>
</dbReference>
<dbReference type="GO" id="GO:0004674">
    <property type="term" value="F:protein serine/threonine kinase activity"/>
    <property type="evidence" value="ECO:0007669"/>
    <property type="project" value="TreeGrafter"/>
</dbReference>
<dbReference type="SUPFAM" id="SSF56112">
    <property type="entry name" value="Protein kinase-like (PK-like)"/>
    <property type="match status" value="1"/>
</dbReference>
<evidence type="ECO:0000313" key="2">
    <source>
        <dbReference type="EMBL" id="CAI0654843.1"/>
    </source>
</evidence>
<sequence length="187" mass="20443">VICLWVPLSLSSFGTRRENCIDLLNVEFVQDELVMDLSLMRGSLGQRLRRSPVDCTLAISYSVQILQGLRFLHDIGIIHRDLKPDNILLSEGDCVKICDCGLSHCVSGAGARAPLVCTLYYRPPELLMADAFETHAESTWYGSEVDVWSAGCIIRELLIGRGGGGVSTGQVGLLIQKQVGSYAFCHA</sequence>
<organism evidence="2 3">
    <name type="scientific">Colletotrichum noveboracense</name>
    <dbReference type="NCBI Taxonomy" id="2664923"/>
    <lineage>
        <taxon>Eukaryota</taxon>
        <taxon>Fungi</taxon>
        <taxon>Dikarya</taxon>
        <taxon>Ascomycota</taxon>
        <taxon>Pezizomycotina</taxon>
        <taxon>Sordariomycetes</taxon>
        <taxon>Hypocreomycetidae</taxon>
        <taxon>Glomerellales</taxon>
        <taxon>Glomerellaceae</taxon>
        <taxon>Colletotrichum</taxon>
        <taxon>Colletotrichum gloeosporioides species complex</taxon>
    </lineage>
</organism>
<dbReference type="Gene3D" id="1.10.510.10">
    <property type="entry name" value="Transferase(Phosphotransferase) domain 1"/>
    <property type="match status" value="1"/>
</dbReference>
<proteinExistence type="predicted"/>
<dbReference type="GO" id="GO:0044773">
    <property type="term" value="P:mitotic DNA damage checkpoint signaling"/>
    <property type="evidence" value="ECO:0007669"/>
    <property type="project" value="TreeGrafter"/>
</dbReference>
<gene>
    <name evidence="2" type="ORF">CGXH109_LOCUS142404</name>
</gene>
<dbReference type="InterPro" id="IPR000719">
    <property type="entry name" value="Prot_kinase_dom"/>
</dbReference>
<dbReference type="InterPro" id="IPR011009">
    <property type="entry name" value="Kinase-like_dom_sf"/>
</dbReference>
<dbReference type="PROSITE" id="PS00108">
    <property type="entry name" value="PROTEIN_KINASE_ST"/>
    <property type="match status" value="1"/>
</dbReference>
<dbReference type="PANTHER" id="PTHR44167">
    <property type="entry name" value="OVARIAN-SPECIFIC SERINE/THREONINE-PROTEIN KINASE LOK-RELATED"/>
    <property type="match status" value="1"/>
</dbReference>
<dbReference type="SMART" id="SM00220">
    <property type="entry name" value="S_TKc"/>
    <property type="match status" value="1"/>
</dbReference>
<protein>
    <recommendedName>
        <fullName evidence="1">Protein kinase domain-containing protein</fullName>
    </recommendedName>
</protein>
<keyword evidence="3" id="KW-1185">Reference proteome</keyword>
<dbReference type="GO" id="GO:0005634">
    <property type="term" value="C:nucleus"/>
    <property type="evidence" value="ECO:0007669"/>
    <property type="project" value="TreeGrafter"/>
</dbReference>
<dbReference type="InterPro" id="IPR008271">
    <property type="entry name" value="Ser/Thr_kinase_AS"/>
</dbReference>
<dbReference type="AlphaFoldDB" id="A0A9W4S832"/>
<evidence type="ECO:0000313" key="3">
    <source>
        <dbReference type="Proteomes" id="UP001152533"/>
    </source>
</evidence>
<feature type="non-terminal residue" evidence="2">
    <location>
        <position position="1"/>
    </location>
</feature>
<dbReference type="Proteomes" id="UP001152533">
    <property type="component" value="Unassembled WGS sequence"/>
</dbReference>
<feature type="non-terminal residue" evidence="2">
    <location>
        <position position="187"/>
    </location>
</feature>
<feature type="domain" description="Protein kinase" evidence="1">
    <location>
        <begin position="1"/>
        <end position="187"/>
    </location>
</feature>
<name>A0A9W4S832_9PEZI</name>
<dbReference type="EMBL" id="CAMGZC010002406">
    <property type="protein sequence ID" value="CAI0654843.1"/>
    <property type="molecule type" value="Genomic_DNA"/>
</dbReference>
<evidence type="ECO:0000259" key="1">
    <source>
        <dbReference type="PROSITE" id="PS50011"/>
    </source>
</evidence>
<reference evidence="2" key="1">
    <citation type="submission" date="2022-08" db="EMBL/GenBank/DDBJ databases">
        <authorList>
            <person name="Giroux E."/>
            <person name="Giroux E."/>
        </authorList>
    </citation>
    <scope>NUCLEOTIDE SEQUENCE</scope>
    <source>
        <strain evidence="2">H1091258</strain>
    </source>
</reference>
<dbReference type="PANTHER" id="PTHR44167:SF18">
    <property type="entry name" value="PROTEIN KINASE DOMAIN-CONTAINING PROTEIN"/>
    <property type="match status" value="1"/>
</dbReference>
<accession>A0A9W4S832</accession>
<dbReference type="GO" id="GO:0005737">
    <property type="term" value="C:cytoplasm"/>
    <property type="evidence" value="ECO:0007669"/>
    <property type="project" value="TreeGrafter"/>
</dbReference>
<dbReference type="PROSITE" id="PS50011">
    <property type="entry name" value="PROTEIN_KINASE_DOM"/>
    <property type="match status" value="1"/>
</dbReference>